<comment type="caution">
    <text evidence="1">The sequence shown here is derived from an EMBL/GenBank/DDBJ whole genome shotgun (WGS) entry which is preliminary data.</text>
</comment>
<reference evidence="1 2" key="1">
    <citation type="journal article" date="2019" name="Commun. Biol.">
        <title>The bagworm genome reveals a unique fibroin gene that provides high tensile strength.</title>
        <authorList>
            <person name="Kono N."/>
            <person name="Nakamura H."/>
            <person name="Ohtoshi R."/>
            <person name="Tomita M."/>
            <person name="Numata K."/>
            <person name="Arakawa K."/>
        </authorList>
    </citation>
    <scope>NUCLEOTIDE SEQUENCE [LARGE SCALE GENOMIC DNA]</scope>
</reference>
<sequence>MIDVFTQDLRCVRSRPCHDMIISIVGLASQVLHVVKAPSGGAKIHNIIAVRISDTGGLICSMQQRRSPLSKQ</sequence>
<proteinExistence type="predicted"/>
<dbReference type="EMBL" id="BGZK01000004">
    <property type="protein sequence ID" value="GBO99965.1"/>
    <property type="molecule type" value="Genomic_DNA"/>
</dbReference>
<gene>
    <name evidence="1" type="ORF">EVAR_74317_1</name>
</gene>
<evidence type="ECO:0000313" key="1">
    <source>
        <dbReference type="EMBL" id="GBO99965.1"/>
    </source>
</evidence>
<organism evidence="1 2">
    <name type="scientific">Eumeta variegata</name>
    <name type="common">Bagworm moth</name>
    <name type="synonym">Eumeta japonica</name>
    <dbReference type="NCBI Taxonomy" id="151549"/>
    <lineage>
        <taxon>Eukaryota</taxon>
        <taxon>Metazoa</taxon>
        <taxon>Ecdysozoa</taxon>
        <taxon>Arthropoda</taxon>
        <taxon>Hexapoda</taxon>
        <taxon>Insecta</taxon>
        <taxon>Pterygota</taxon>
        <taxon>Neoptera</taxon>
        <taxon>Endopterygota</taxon>
        <taxon>Lepidoptera</taxon>
        <taxon>Glossata</taxon>
        <taxon>Ditrysia</taxon>
        <taxon>Tineoidea</taxon>
        <taxon>Psychidae</taxon>
        <taxon>Oiketicinae</taxon>
        <taxon>Eumeta</taxon>
    </lineage>
</organism>
<dbReference type="AlphaFoldDB" id="A0A4C1SDN0"/>
<protein>
    <submittedName>
        <fullName evidence="1">Uncharacterized protein</fullName>
    </submittedName>
</protein>
<name>A0A4C1SDN0_EUMVA</name>
<keyword evidence="2" id="KW-1185">Reference proteome</keyword>
<accession>A0A4C1SDN0</accession>
<evidence type="ECO:0000313" key="2">
    <source>
        <dbReference type="Proteomes" id="UP000299102"/>
    </source>
</evidence>
<dbReference type="Proteomes" id="UP000299102">
    <property type="component" value="Unassembled WGS sequence"/>
</dbReference>